<gene>
    <name evidence="5" type="ORF">ZT1E4_G10669</name>
</gene>
<evidence type="ECO:0000259" key="4">
    <source>
        <dbReference type="Pfam" id="PF21000"/>
    </source>
</evidence>
<sequence>MPPSTTADLTTALLTYLTSKHLPPQPQFLTSLLPSLNPSIPLAATQKTALFRLLATDITSTLQSNPTSTFPPNISNPAVKEVTLQGPITVQVLDIEDVGRSAWSQVEMMEMEERGEFRKGSEIIRVTEEEEEETSDPAGRPAASGPHKLLVQDAKGVKVFAFEVESVTGVGMGMAIGSKIVLKGCVVARGVVLLTPGSVEVLGGKVEMWERKWRGERKARLKVRAGGGEGRVVGDGMER</sequence>
<accession>A0A2H1H4J8</accession>
<dbReference type="Pfam" id="PF21000">
    <property type="entry name" value="RMI1_N_N"/>
    <property type="match status" value="1"/>
</dbReference>
<evidence type="ECO:0000313" key="5">
    <source>
        <dbReference type="EMBL" id="SMR60704.1"/>
    </source>
</evidence>
<name>A0A2H1H4J8_ZYMTR</name>
<dbReference type="PANTHER" id="PTHR14790">
    <property type="entry name" value="RECQ-MEDIATED GENOME INSTABILITY PROTEIN 1 RMI1"/>
    <property type="match status" value="1"/>
</dbReference>
<protein>
    <recommendedName>
        <fullName evidence="2">RecQ-mediated genome instability protein 1</fullName>
    </recommendedName>
</protein>
<dbReference type="PANTHER" id="PTHR14790:SF15">
    <property type="entry name" value="RECQ-MEDIATED GENOME INSTABILITY PROTEIN 1"/>
    <property type="match status" value="1"/>
</dbReference>
<evidence type="ECO:0000259" key="3">
    <source>
        <dbReference type="Pfam" id="PF08585"/>
    </source>
</evidence>
<dbReference type="AlphaFoldDB" id="A0A2H1H4J8"/>
<feature type="domain" description="RecQ mediated genome instability protein 1 OB-fold" evidence="3">
    <location>
        <begin position="70"/>
        <end position="216"/>
    </location>
</feature>
<dbReference type="GO" id="GO:0000724">
    <property type="term" value="P:double-strand break repair via homologous recombination"/>
    <property type="evidence" value="ECO:0007669"/>
    <property type="project" value="TreeGrafter"/>
</dbReference>
<dbReference type="InterPro" id="IPR013894">
    <property type="entry name" value="RMI1_OB"/>
</dbReference>
<evidence type="ECO:0000313" key="6">
    <source>
        <dbReference type="Proteomes" id="UP000245764"/>
    </source>
</evidence>
<dbReference type="GO" id="GO:0000712">
    <property type="term" value="P:resolution of meiotic recombination intermediates"/>
    <property type="evidence" value="ECO:0007669"/>
    <property type="project" value="TreeGrafter"/>
</dbReference>
<dbReference type="Pfam" id="PF08585">
    <property type="entry name" value="RMI1_N_C"/>
    <property type="match status" value="1"/>
</dbReference>
<dbReference type="InterPro" id="IPR049363">
    <property type="entry name" value="RMI1_N"/>
</dbReference>
<evidence type="ECO:0000256" key="1">
    <source>
        <dbReference type="ARBA" id="ARBA00006395"/>
    </source>
</evidence>
<comment type="similarity">
    <text evidence="1">Belongs to the RMI1 family.</text>
</comment>
<dbReference type="InterPro" id="IPR042470">
    <property type="entry name" value="RMI1_N_C_sf"/>
</dbReference>
<proteinExistence type="inferred from homology"/>
<dbReference type="Proteomes" id="UP000245764">
    <property type="component" value="Chromosome 11"/>
</dbReference>
<dbReference type="SMART" id="SM01161">
    <property type="entry name" value="DUF1767"/>
    <property type="match status" value="1"/>
</dbReference>
<feature type="domain" description="RMI1 N-terminal" evidence="4">
    <location>
        <begin position="17"/>
        <end position="61"/>
    </location>
</feature>
<dbReference type="GO" id="GO:0016604">
    <property type="term" value="C:nuclear body"/>
    <property type="evidence" value="ECO:0007669"/>
    <property type="project" value="TreeGrafter"/>
</dbReference>
<evidence type="ECO:0000256" key="2">
    <source>
        <dbReference type="ARBA" id="ARBA00018987"/>
    </source>
</evidence>
<reference evidence="6" key="1">
    <citation type="submission" date="2017-05" db="EMBL/GenBank/DDBJ databases">
        <authorList>
            <person name="Song R."/>
            <person name="Chenine A.L."/>
            <person name="Ruprecht R.M."/>
        </authorList>
    </citation>
    <scope>NUCLEOTIDE SEQUENCE [LARGE SCALE GENOMIC DNA]</scope>
</reference>
<dbReference type="Gene3D" id="2.40.50.770">
    <property type="entry name" value="RecQ-mediated genome instability protein Rmi1, C-terminal domain"/>
    <property type="match status" value="1"/>
</dbReference>
<organism evidence="5 6">
    <name type="scientific">Zymoseptoria tritici ST99CH_1E4</name>
    <dbReference type="NCBI Taxonomy" id="1276532"/>
    <lineage>
        <taxon>Eukaryota</taxon>
        <taxon>Fungi</taxon>
        <taxon>Dikarya</taxon>
        <taxon>Ascomycota</taxon>
        <taxon>Pezizomycotina</taxon>
        <taxon>Dothideomycetes</taxon>
        <taxon>Dothideomycetidae</taxon>
        <taxon>Mycosphaerellales</taxon>
        <taxon>Mycosphaerellaceae</taxon>
        <taxon>Zymoseptoria</taxon>
    </lineage>
</organism>
<dbReference type="GO" id="GO:0031422">
    <property type="term" value="C:RecQ family helicase-topoisomerase III complex"/>
    <property type="evidence" value="ECO:0007669"/>
    <property type="project" value="TreeGrafter"/>
</dbReference>
<dbReference type="EMBL" id="LT854263">
    <property type="protein sequence ID" value="SMR60704.1"/>
    <property type="molecule type" value="Genomic_DNA"/>
</dbReference>